<dbReference type="EMBL" id="QZAO01000039">
    <property type="protein sequence ID" value="THW77480.1"/>
    <property type="molecule type" value="Genomic_DNA"/>
</dbReference>
<dbReference type="GO" id="GO:0005737">
    <property type="term" value="C:cytoplasm"/>
    <property type="evidence" value="ECO:0007669"/>
    <property type="project" value="GOC"/>
</dbReference>
<evidence type="ECO:0000313" key="4">
    <source>
        <dbReference type="Proteomes" id="UP000308802"/>
    </source>
</evidence>
<evidence type="ECO:0000313" key="1">
    <source>
        <dbReference type="EMBL" id="THW77480.1"/>
    </source>
</evidence>
<dbReference type="Proteomes" id="UP000308802">
    <property type="component" value="Unassembled WGS sequence"/>
</dbReference>
<comment type="caution">
    <text evidence="2">The sequence shown here is derived from an EMBL/GenBank/DDBJ whole genome shotgun (WGS) entry which is preliminary data.</text>
</comment>
<dbReference type="InterPro" id="IPR006722">
    <property type="entry name" value="Sedlin"/>
</dbReference>
<proteinExistence type="predicted"/>
<gene>
    <name evidence="2" type="ORF">D6C91_03140</name>
    <name evidence="1" type="ORF">D6D19_02236</name>
</gene>
<dbReference type="CDD" id="cd14825">
    <property type="entry name" value="TRAPPC2_sedlin"/>
    <property type="match status" value="1"/>
</dbReference>
<name>A0A4V4KL18_AURPU</name>
<dbReference type="Proteomes" id="UP000308005">
    <property type="component" value="Unassembled WGS sequence"/>
</dbReference>
<dbReference type="SUPFAM" id="SSF64356">
    <property type="entry name" value="SNARE-like"/>
    <property type="match status" value="1"/>
</dbReference>
<evidence type="ECO:0000313" key="2">
    <source>
        <dbReference type="EMBL" id="THZ24871.1"/>
    </source>
</evidence>
<evidence type="ECO:0000313" key="3">
    <source>
        <dbReference type="Proteomes" id="UP000308005"/>
    </source>
</evidence>
<organism evidence="2 3">
    <name type="scientific">Aureobasidium pullulans</name>
    <name type="common">Black yeast</name>
    <name type="synonym">Pullularia pullulans</name>
    <dbReference type="NCBI Taxonomy" id="5580"/>
    <lineage>
        <taxon>Eukaryota</taxon>
        <taxon>Fungi</taxon>
        <taxon>Dikarya</taxon>
        <taxon>Ascomycota</taxon>
        <taxon>Pezizomycotina</taxon>
        <taxon>Dothideomycetes</taxon>
        <taxon>Dothideomycetidae</taxon>
        <taxon>Dothideales</taxon>
        <taxon>Saccotheciaceae</taxon>
        <taxon>Aureobasidium</taxon>
    </lineage>
</organism>
<reference evidence="3 4" key="1">
    <citation type="submission" date="2018-10" db="EMBL/GenBank/DDBJ databases">
        <title>Fifty Aureobasidium pullulans genomes reveal a recombining polyextremotolerant generalist.</title>
        <authorList>
            <person name="Gostincar C."/>
            <person name="Turk M."/>
            <person name="Zajc J."/>
            <person name="Gunde-Cimerman N."/>
        </authorList>
    </citation>
    <scope>NUCLEOTIDE SEQUENCE [LARGE SCALE GENOMIC DNA]</scope>
    <source>
        <strain evidence="1 4">EXF-10659</strain>
        <strain evidence="2 3">EXF-3863</strain>
    </source>
</reference>
<sequence length="231" mass="25965">MLRKCQDISPTLQSQLPLRQPVAAPGVSHHLDVFITIKPFELSQLELRYPGTIMSYYFTIIGTRDNPLFEHEFGTSKAGGDGIARFRDEARHMNQFIVHSSLDIVEEVQWGNNGLYLKNIDRFQNNHIHCFITGGNVKFMLLMNPDPSSTTYSTYPAAAPPRQHPSVTARQSTLLANNPGSAQTEEAVRQFMTDVYEAWVKCIMNPFYTVNAPVTSPVFRGRVAGAAKKYL</sequence>
<dbReference type="Pfam" id="PF04628">
    <property type="entry name" value="Sedlin_N"/>
    <property type="match status" value="1"/>
</dbReference>
<dbReference type="InterPro" id="IPR011012">
    <property type="entry name" value="Longin-like_dom_sf"/>
</dbReference>
<dbReference type="PANTHER" id="PTHR12403">
    <property type="entry name" value="TRAFFICKING PROTEIN PARTICLE COMPLEX SUBUNIT 2"/>
    <property type="match status" value="1"/>
</dbReference>
<dbReference type="GO" id="GO:0006888">
    <property type="term" value="P:endoplasmic reticulum to Golgi vesicle-mediated transport"/>
    <property type="evidence" value="ECO:0007669"/>
    <property type="project" value="InterPro"/>
</dbReference>
<dbReference type="EMBL" id="QZBM01000094">
    <property type="protein sequence ID" value="THZ24871.1"/>
    <property type="molecule type" value="Genomic_DNA"/>
</dbReference>
<protein>
    <submittedName>
        <fullName evidence="2">Trafficking protein-like protein particle complex subunit 2</fullName>
    </submittedName>
</protein>
<dbReference type="Gene3D" id="3.30.450.70">
    <property type="match status" value="1"/>
</dbReference>
<dbReference type="AlphaFoldDB" id="A0A4V4KL18"/>
<accession>A0A4V4KL18</accession>